<dbReference type="EMBL" id="JBHRSM010000043">
    <property type="protein sequence ID" value="MFC3087974.1"/>
    <property type="molecule type" value="Genomic_DNA"/>
</dbReference>
<comment type="caution">
    <text evidence="1">The sequence shown here is derived from an EMBL/GenBank/DDBJ whole genome shotgun (WGS) entry which is preliminary data.</text>
</comment>
<dbReference type="PIRSF" id="PIRSF001439">
    <property type="entry name" value="CryM"/>
    <property type="match status" value="1"/>
</dbReference>
<protein>
    <submittedName>
        <fullName evidence="1">Ornithine cyclodeaminase family protein</fullName>
    </submittedName>
</protein>
<dbReference type="InterPro" id="IPR023401">
    <property type="entry name" value="ODC_N"/>
</dbReference>
<evidence type="ECO:0000313" key="2">
    <source>
        <dbReference type="Proteomes" id="UP001595445"/>
    </source>
</evidence>
<keyword evidence="2" id="KW-1185">Reference proteome</keyword>
<dbReference type="Pfam" id="PF02423">
    <property type="entry name" value="OCD_Mu_crystall"/>
    <property type="match status" value="1"/>
</dbReference>
<dbReference type="PANTHER" id="PTHR13812:SF19">
    <property type="entry name" value="KETIMINE REDUCTASE MU-CRYSTALLIN"/>
    <property type="match status" value="1"/>
</dbReference>
<dbReference type="InterPro" id="IPR036291">
    <property type="entry name" value="NAD(P)-bd_dom_sf"/>
</dbReference>
<dbReference type="PANTHER" id="PTHR13812">
    <property type="entry name" value="KETIMINE REDUCTASE MU-CRYSTALLIN"/>
    <property type="match status" value="1"/>
</dbReference>
<sequence length="322" mass="33046">MTNAPSAPALWIAAGQIPRLVSCRDLIEALRDGFRSGASTAPRIRHEVDAEDGAGLFAMMAWQAGVGRLVKVMSATPSNAGRGLPTSAETVSLFDPVTGALLAVVEAAPLTALRTAAASALVAEYLAPAGAEVLAVMATGPLAPLLARAHAEVRPLRRIVVWGRDGSRAAATAAEIGALLPGVDLASTSDARAAVAEADVVSTATRATEPILRGAWLKPGVHVDLVGGYLPEMRESDDAVMAGAAIWLDHLPAMEAGDIAQPLQSGAIRASDIRGDLRDLVSGAPPATTGRTVFKSVGCALEDLYAARRLYDRARQAGAGAA</sequence>
<gene>
    <name evidence="1" type="ORF">ACFOD6_18180</name>
</gene>
<dbReference type="Gene3D" id="3.40.50.720">
    <property type="entry name" value="NAD(P)-binding Rossmann-like Domain"/>
    <property type="match status" value="1"/>
</dbReference>
<organism evidence="1 2">
    <name type="scientific">Tabrizicola soli</name>
    <dbReference type="NCBI Taxonomy" id="2185115"/>
    <lineage>
        <taxon>Bacteria</taxon>
        <taxon>Pseudomonadati</taxon>
        <taxon>Pseudomonadota</taxon>
        <taxon>Alphaproteobacteria</taxon>
        <taxon>Rhodobacterales</taxon>
        <taxon>Paracoccaceae</taxon>
        <taxon>Tabrizicola</taxon>
    </lineage>
</organism>
<name>A0ABV7E105_9RHOB</name>
<evidence type="ECO:0000313" key="1">
    <source>
        <dbReference type="EMBL" id="MFC3087974.1"/>
    </source>
</evidence>
<dbReference type="InterPro" id="IPR003462">
    <property type="entry name" value="ODC_Mu_crystall"/>
</dbReference>
<proteinExistence type="predicted"/>
<dbReference type="RefSeq" id="WP_197647708.1">
    <property type="nucleotide sequence ID" value="NZ_JAEACP010000038.1"/>
</dbReference>
<dbReference type="Proteomes" id="UP001595445">
    <property type="component" value="Unassembled WGS sequence"/>
</dbReference>
<accession>A0ABV7E105</accession>
<dbReference type="Gene3D" id="3.30.1780.10">
    <property type="entry name" value="ornithine cyclodeaminase, domain 1"/>
    <property type="match status" value="1"/>
</dbReference>
<reference evidence="2" key="1">
    <citation type="journal article" date="2019" name="Int. J. Syst. Evol. Microbiol.">
        <title>The Global Catalogue of Microorganisms (GCM) 10K type strain sequencing project: providing services to taxonomists for standard genome sequencing and annotation.</title>
        <authorList>
            <consortium name="The Broad Institute Genomics Platform"/>
            <consortium name="The Broad Institute Genome Sequencing Center for Infectious Disease"/>
            <person name="Wu L."/>
            <person name="Ma J."/>
        </authorList>
    </citation>
    <scope>NUCLEOTIDE SEQUENCE [LARGE SCALE GENOMIC DNA]</scope>
    <source>
        <strain evidence="2">KCTC 62102</strain>
    </source>
</reference>
<dbReference type="SUPFAM" id="SSF51735">
    <property type="entry name" value="NAD(P)-binding Rossmann-fold domains"/>
    <property type="match status" value="1"/>
</dbReference>